<sequence>MASKARLRGFTGNLIEYVTFLEELVLSLERKLSQQLQAANVPPQFPLTQRQPLRSDPPTQQSSQPPSTSTNGPVTSPPTRQPSQIQPLTQESNSSQSSTQLSSRTFTFQIETLKRQPPKSTDNKGIVREFLGQIPKDEAGWLARRKQVQLHEAGTVLHTFTLLTRCTSRIRSQEIDPALHKPDLTTPLEDYGHFLDRVGAHKVFATQISHYSTLLFVCIAIIARKIRPVDAVDVCMKRFLTIQQGKDCNAQTKYLSRLRSGALWAVHIMEGLADKGLKHRGPEAFLLCMFPI</sequence>
<feature type="compositionally biased region" description="Low complexity" evidence="1">
    <location>
        <begin position="57"/>
        <end position="70"/>
    </location>
</feature>
<dbReference type="Proteomes" id="UP000799779">
    <property type="component" value="Unassembled WGS sequence"/>
</dbReference>
<evidence type="ECO:0000313" key="2">
    <source>
        <dbReference type="EMBL" id="KAF1999274.1"/>
    </source>
</evidence>
<gene>
    <name evidence="2" type="ORF">P154DRAFT_232813</name>
</gene>
<keyword evidence="3" id="KW-1185">Reference proteome</keyword>
<evidence type="ECO:0000313" key="3">
    <source>
        <dbReference type="Proteomes" id="UP000799779"/>
    </source>
</evidence>
<feature type="compositionally biased region" description="Low complexity" evidence="1">
    <location>
        <begin position="89"/>
        <end position="101"/>
    </location>
</feature>
<protein>
    <submittedName>
        <fullName evidence="2">Uncharacterized protein</fullName>
    </submittedName>
</protein>
<accession>A0A6A5WEF1</accession>
<dbReference type="OrthoDB" id="3935133at2759"/>
<evidence type="ECO:0000256" key="1">
    <source>
        <dbReference type="SAM" id="MobiDB-lite"/>
    </source>
</evidence>
<organism evidence="2 3">
    <name type="scientific">Amniculicola lignicola CBS 123094</name>
    <dbReference type="NCBI Taxonomy" id="1392246"/>
    <lineage>
        <taxon>Eukaryota</taxon>
        <taxon>Fungi</taxon>
        <taxon>Dikarya</taxon>
        <taxon>Ascomycota</taxon>
        <taxon>Pezizomycotina</taxon>
        <taxon>Dothideomycetes</taxon>
        <taxon>Pleosporomycetidae</taxon>
        <taxon>Pleosporales</taxon>
        <taxon>Amniculicolaceae</taxon>
        <taxon>Amniculicola</taxon>
    </lineage>
</organism>
<reference evidence="2" key="1">
    <citation type="journal article" date="2020" name="Stud. Mycol.">
        <title>101 Dothideomycetes genomes: a test case for predicting lifestyles and emergence of pathogens.</title>
        <authorList>
            <person name="Haridas S."/>
            <person name="Albert R."/>
            <person name="Binder M."/>
            <person name="Bloem J."/>
            <person name="Labutti K."/>
            <person name="Salamov A."/>
            <person name="Andreopoulos B."/>
            <person name="Baker S."/>
            <person name="Barry K."/>
            <person name="Bills G."/>
            <person name="Bluhm B."/>
            <person name="Cannon C."/>
            <person name="Castanera R."/>
            <person name="Culley D."/>
            <person name="Daum C."/>
            <person name="Ezra D."/>
            <person name="Gonzalez J."/>
            <person name="Henrissat B."/>
            <person name="Kuo A."/>
            <person name="Liang C."/>
            <person name="Lipzen A."/>
            <person name="Lutzoni F."/>
            <person name="Magnuson J."/>
            <person name="Mondo S."/>
            <person name="Nolan M."/>
            <person name="Ohm R."/>
            <person name="Pangilinan J."/>
            <person name="Park H.-J."/>
            <person name="Ramirez L."/>
            <person name="Alfaro M."/>
            <person name="Sun H."/>
            <person name="Tritt A."/>
            <person name="Yoshinaga Y."/>
            <person name="Zwiers L.-H."/>
            <person name="Turgeon B."/>
            <person name="Goodwin S."/>
            <person name="Spatafora J."/>
            <person name="Crous P."/>
            <person name="Grigoriev I."/>
        </authorList>
    </citation>
    <scope>NUCLEOTIDE SEQUENCE</scope>
    <source>
        <strain evidence="2">CBS 123094</strain>
    </source>
</reference>
<feature type="region of interest" description="Disordered" evidence="1">
    <location>
        <begin position="41"/>
        <end position="101"/>
    </location>
</feature>
<proteinExistence type="predicted"/>
<dbReference type="AlphaFoldDB" id="A0A6A5WEF1"/>
<name>A0A6A5WEF1_9PLEO</name>
<dbReference type="EMBL" id="ML977597">
    <property type="protein sequence ID" value="KAF1999274.1"/>
    <property type="molecule type" value="Genomic_DNA"/>
</dbReference>